<gene>
    <name evidence="4" type="ORF">HMPREF9449_02291</name>
</gene>
<keyword evidence="2" id="KW-0812">Transmembrane</keyword>
<evidence type="ECO:0000313" key="4">
    <source>
        <dbReference type="EMBL" id="EHP46674.1"/>
    </source>
</evidence>
<dbReference type="InterPro" id="IPR011990">
    <property type="entry name" value="TPR-like_helical_dom_sf"/>
</dbReference>
<dbReference type="EMBL" id="ADMC01000025">
    <property type="protein sequence ID" value="EHP46674.1"/>
    <property type="molecule type" value="Genomic_DNA"/>
</dbReference>
<evidence type="ECO:0000313" key="5">
    <source>
        <dbReference type="Proteomes" id="UP000004892"/>
    </source>
</evidence>
<keyword evidence="2" id="KW-1133">Transmembrane helix</keyword>
<dbReference type="PROSITE" id="PS51257">
    <property type="entry name" value="PROKAR_LIPOPROTEIN"/>
    <property type="match status" value="1"/>
</dbReference>
<organism evidence="4 5">
    <name type="scientific">Odoribacter laneus YIT 12061</name>
    <dbReference type="NCBI Taxonomy" id="742817"/>
    <lineage>
        <taxon>Bacteria</taxon>
        <taxon>Pseudomonadati</taxon>
        <taxon>Bacteroidota</taxon>
        <taxon>Bacteroidia</taxon>
        <taxon>Bacteroidales</taxon>
        <taxon>Odoribacteraceae</taxon>
        <taxon>Odoribacter</taxon>
    </lineage>
</organism>
<dbReference type="STRING" id="742817.HMPREF9449_02291"/>
<name>H1DIR2_9BACT</name>
<protein>
    <recommendedName>
        <fullName evidence="6">MalT-like TPR region domain-containing protein</fullName>
    </recommendedName>
</protein>
<evidence type="ECO:0000256" key="3">
    <source>
        <dbReference type="SAM" id="SignalP"/>
    </source>
</evidence>
<proteinExistence type="predicted"/>
<keyword evidence="1" id="KW-0175">Coiled coil</keyword>
<dbReference type="SUPFAM" id="SSF48452">
    <property type="entry name" value="TPR-like"/>
    <property type="match status" value="1"/>
</dbReference>
<dbReference type="PATRIC" id="fig|742817.3.peg.2454"/>
<comment type="caution">
    <text evidence="4">The sequence shown here is derived from an EMBL/GenBank/DDBJ whole genome shotgun (WGS) entry which is preliminary data.</text>
</comment>
<keyword evidence="3" id="KW-0732">Signal</keyword>
<sequence>MNRYCFLILITLGVFACDTQLTPYMEQLTQWDKALENNPETIGDSLATLNVAKLNKAEKAYYYLLEAAVADKNLKQLKNDSTLLISERYYNSKKDYYALARTQYYLSKYQEDPQKIYELLKTAEINFEKSPKDDYHILGLIYYWLGQIQYKQINLSEAELYYKKSNQIYSKLKDSLYMVYSLRQLNRIYNKQKKYDLAKENTNQMLEIITYIDNKNDSQISELYASILNNQSFLFINTGNTDSALMASRKCISLLDNRDISIKSPYYLGIINVFRKKAEIDSCKFYGMKMKKAAEQENNLFNLANCYKNLSQISIEQKDYKQACVYNSLFNKLKDQINSNHEKEVLKELEQKYALAEKEKENLRDRNRSLWYFTISLTIALTASIVALYFSWIHRKLKVKNAHLSEEIAKTQWGFALSKELIADNSSAYEKLELLLTKNIKLIPDKVYYEFENSLKAQKEEYSQRLFSALTNIDNNFIEKLQYKFPDLNIDEVMLAYMLRHEWDINDIAQVFRITFEAFKKRKYRLKIKILGADNNKISLEDYLNKM</sequence>
<dbReference type="AlphaFoldDB" id="H1DIR2"/>
<evidence type="ECO:0008006" key="6">
    <source>
        <dbReference type="Google" id="ProtNLM"/>
    </source>
</evidence>
<evidence type="ECO:0000256" key="1">
    <source>
        <dbReference type="SAM" id="Coils"/>
    </source>
</evidence>
<keyword evidence="2" id="KW-0472">Membrane</keyword>
<feature type="signal peptide" evidence="3">
    <location>
        <begin position="1"/>
        <end position="16"/>
    </location>
</feature>
<dbReference type="eggNOG" id="COG0457">
    <property type="taxonomic scope" value="Bacteria"/>
</dbReference>
<evidence type="ECO:0000256" key="2">
    <source>
        <dbReference type="SAM" id="Phobius"/>
    </source>
</evidence>
<feature type="transmembrane region" description="Helical" evidence="2">
    <location>
        <begin position="370"/>
        <end position="390"/>
    </location>
</feature>
<dbReference type="Proteomes" id="UP000004892">
    <property type="component" value="Unassembled WGS sequence"/>
</dbReference>
<keyword evidence="5" id="KW-1185">Reference proteome</keyword>
<feature type="chain" id="PRO_5003550182" description="MalT-like TPR region domain-containing protein" evidence="3">
    <location>
        <begin position="17"/>
        <end position="547"/>
    </location>
</feature>
<dbReference type="HOGENOM" id="CLU_030491_4_0_10"/>
<dbReference type="Gene3D" id="1.25.40.10">
    <property type="entry name" value="Tetratricopeptide repeat domain"/>
    <property type="match status" value="1"/>
</dbReference>
<reference evidence="4 5" key="1">
    <citation type="submission" date="2012-01" db="EMBL/GenBank/DDBJ databases">
        <title>The Genome Sequence of Odoribacter laneus YIT 12061.</title>
        <authorList>
            <consortium name="The Broad Institute Genome Sequencing Platform"/>
            <person name="Earl A."/>
            <person name="Ward D."/>
            <person name="Feldgarden M."/>
            <person name="Gevers D."/>
            <person name="Morotomi M."/>
            <person name="Young S.K."/>
            <person name="Zeng Q."/>
            <person name="Gargeya S."/>
            <person name="Fitzgerald M."/>
            <person name="Haas B."/>
            <person name="Abouelleil A."/>
            <person name="Alvarado L."/>
            <person name="Arachchi H.M."/>
            <person name="Berlin A."/>
            <person name="Chapman S.B."/>
            <person name="Gearin G."/>
            <person name="Goldberg J."/>
            <person name="Griggs A."/>
            <person name="Gujja S."/>
            <person name="Hansen M."/>
            <person name="Heiman D."/>
            <person name="Howarth C."/>
            <person name="Larimer J."/>
            <person name="Lui A."/>
            <person name="MacDonald P.J.P."/>
            <person name="McCowen C."/>
            <person name="Montmayeur A."/>
            <person name="Murphy C."/>
            <person name="Neiman D."/>
            <person name="Pearson M."/>
            <person name="Priest M."/>
            <person name="Roberts A."/>
            <person name="Saif S."/>
            <person name="Shea T."/>
            <person name="Sisk P."/>
            <person name="Stolte C."/>
            <person name="Sykes S."/>
            <person name="Wortman J."/>
            <person name="Nusbaum C."/>
            <person name="Birren B."/>
        </authorList>
    </citation>
    <scope>NUCLEOTIDE SEQUENCE [LARGE SCALE GENOMIC DNA]</scope>
    <source>
        <strain evidence="4 5">YIT 12061</strain>
    </source>
</reference>
<feature type="coiled-coil region" evidence="1">
    <location>
        <begin position="339"/>
        <end position="366"/>
    </location>
</feature>
<accession>H1DIR2</accession>